<dbReference type="CDD" id="cd07377">
    <property type="entry name" value="WHTH_GntR"/>
    <property type="match status" value="1"/>
</dbReference>
<dbReference type="PANTHER" id="PTHR43537">
    <property type="entry name" value="TRANSCRIPTIONAL REGULATOR, GNTR FAMILY"/>
    <property type="match status" value="1"/>
</dbReference>
<dbReference type="GO" id="GO:0003700">
    <property type="term" value="F:DNA-binding transcription factor activity"/>
    <property type="evidence" value="ECO:0007669"/>
    <property type="project" value="InterPro"/>
</dbReference>
<dbReference type="InterPro" id="IPR000524">
    <property type="entry name" value="Tscrpt_reg_HTH_GntR"/>
</dbReference>
<dbReference type="SUPFAM" id="SSF46785">
    <property type="entry name" value="Winged helix' DNA-binding domain"/>
    <property type="match status" value="1"/>
</dbReference>
<organism evidence="6 7">
    <name type="scientific">Sphingorhabdus lacus</name>
    <dbReference type="NCBI Taxonomy" id="392610"/>
    <lineage>
        <taxon>Bacteria</taxon>
        <taxon>Pseudomonadati</taxon>
        <taxon>Pseudomonadota</taxon>
        <taxon>Alphaproteobacteria</taxon>
        <taxon>Sphingomonadales</taxon>
        <taxon>Sphingomonadaceae</taxon>
        <taxon>Sphingorhabdus</taxon>
    </lineage>
</organism>
<dbReference type="InterPro" id="IPR036390">
    <property type="entry name" value="WH_DNA-bd_sf"/>
</dbReference>
<evidence type="ECO:0000313" key="7">
    <source>
        <dbReference type="Proteomes" id="UP000428803"/>
    </source>
</evidence>
<dbReference type="Pfam" id="PF00392">
    <property type="entry name" value="GntR"/>
    <property type="match status" value="1"/>
</dbReference>
<dbReference type="SUPFAM" id="SSF48008">
    <property type="entry name" value="GntR ligand-binding domain-like"/>
    <property type="match status" value="1"/>
</dbReference>
<feature type="region of interest" description="Disordered" evidence="4">
    <location>
        <begin position="1"/>
        <end position="28"/>
    </location>
</feature>
<dbReference type="OrthoDB" id="9812645at2"/>
<keyword evidence="7" id="KW-1185">Reference proteome</keyword>
<dbReference type="KEGG" id="slaa:EUU25_08930"/>
<proteinExistence type="predicted"/>
<keyword evidence="3" id="KW-0804">Transcription</keyword>
<keyword evidence="2" id="KW-0238">DNA-binding</keyword>
<evidence type="ECO:0000313" key="6">
    <source>
        <dbReference type="EMBL" id="QGY80731.1"/>
    </source>
</evidence>
<evidence type="ECO:0000256" key="2">
    <source>
        <dbReference type="ARBA" id="ARBA00023125"/>
    </source>
</evidence>
<dbReference type="PANTHER" id="PTHR43537:SF45">
    <property type="entry name" value="GNTR FAMILY REGULATORY PROTEIN"/>
    <property type="match status" value="1"/>
</dbReference>
<evidence type="ECO:0000256" key="4">
    <source>
        <dbReference type="SAM" id="MobiDB-lite"/>
    </source>
</evidence>
<reference evidence="7" key="1">
    <citation type="submission" date="2019-01" db="EMBL/GenBank/DDBJ databases">
        <title>Sphingorhabdus lacus sp.nov., isolated from an oligotrophic freshwater lake.</title>
        <authorList>
            <person name="Park M."/>
        </authorList>
    </citation>
    <scope>NUCLEOTIDE SEQUENCE [LARGE SCALE GENOMIC DNA]</scope>
    <source>
        <strain evidence="7">IMCC1753</strain>
    </source>
</reference>
<dbReference type="Gene3D" id="1.20.120.530">
    <property type="entry name" value="GntR ligand-binding domain-like"/>
    <property type="match status" value="1"/>
</dbReference>
<dbReference type="Pfam" id="PF07729">
    <property type="entry name" value="FCD"/>
    <property type="match status" value="1"/>
</dbReference>
<sequence length="249" mass="28146">MAQSERSGRNAKGSATKPGRKPVRGSGADTVYETLRTEILTLKMEPSTLLDETDLAERFGLSRSPIREALIRLAAEGLVKTLRNRSSIVAPFDMIAIPSFLDATELLYRLTARLAATNRTQAQLHRIKQIHDQHSVATRERNMALMVRLNREFHLEIADASGNAFYANWMRQLLDQGQRILGSYLLDVSELDDHDLESHWINAHWSIVEAIEVRDADAAEAAGRRDFDTIAVRMRERLTERPSNRLSLS</sequence>
<feature type="domain" description="HTH gntR-type" evidence="5">
    <location>
        <begin position="25"/>
        <end position="92"/>
    </location>
</feature>
<evidence type="ECO:0000256" key="3">
    <source>
        <dbReference type="ARBA" id="ARBA00023163"/>
    </source>
</evidence>
<dbReference type="AlphaFoldDB" id="A0A6I6L8Q8"/>
<keyword evidence="1" id="KW-0805">Transcription regulation</keyword>
<protein>
    <submittedName>
        <fullName evidence="6">GntR family transcriptional regulator</fullName>
    </submittedName>
</protein>
<dbReference type="InterPro" id="IPR011711">
    <property type="entry name" value="GntR_C"/>
</dbReference>
<dbReference type="PROSITE" id="PS50949">
    <property type="entry name" value="HTH_GNTR"/>
    <property type="match status" value="1"/>
</dbReference>
<dbReference type="PRINTS" id="PR00035">
    <property type="entry name" value="HTHGNTR"/>
</dbReference>
<gene>
    <name evidence="6" type="ORF">EUU25_08930</name>
</gene>
<dbReference type="Gene3D" id="1.10.10.10">
    <property type="entry name" value="Winged helix-like DNA-binding domain superfamily/Winged helix DNA-binding domain"/>
    <property type="match status" value="1"/>
</dbReference>
<dbReference type="GO" id="GO:0003677">
    <property type="term" value="F:DNA binding"/>
    <property type="evidence" value="ECO:0007669"/>
    <property type="project" value="UniProtKB-KW"/>
</dbReference>
<dbReference type="SMART" id="SM00345">
    <property type="entry name" value="HTH_GNTR"/>
    <property type="match status" value="1"/>
</dbReference>
<accession>A0A6I6L8Q8</accession>
<dbReference type="Proteomes" id="UP000428803">
    <property type="component" value="Chromosome"/>
</dbReference>
<evidence type="ECO:0000259" key="5">
    <source>
        <dbReference type="PROSITE" id="PS50949"/>
    </source>
</evidence>
<dbReference type="InterPro" id="IPR036388">
    <property type="entry name" value="WH-like_DNA-bd_sf"/>
</dbReference>
<dbReference type="SMART" id="SM00895">
    <property type="entry name" value="FCD"/>
    <property type="match status" value="1"/>
</dbReference>
<evidence type="ECO:0000256" key="1">
    <source>
        <dbReference type="ARBA" id="ARBA00023015"/>
    </source>
</evidence>
<dbReference type="RefSeq" id="WP_158900237.1">
    <property type="nucleotide sequence ID" value="NZ_CP035733.1"/>
</dbReference>
<name>A0A6I6L8Q8_9SPHN</name>
<dbReference type="InterPro" id="IPR008920">
    <property type="entry name" value="TF_FadR/GntR_C"/>
</dbReference>
<dbReference type="EMBL" id="CP035733">
    <property type="protein sequence ID" value="QGY80731.1"/>
    <property type="molecule type" value="Genomic_DNA"/>
</dbReference>